<dbReference type="GO" id="GO:0004725">
    <property type="term" value="F:protein tyrosine phosphatase activity"/>
    <property type="evidence" value="ECO:0007669"/>
    <property type="project" value="InterPro"/>
</dbReference>
<dbReference type="EMBL" id="UYSU01038588">
    <property type="protein sequence ID" value="VDM00412.1"/>
    <property type="molecule type" value="Genomic_DNA"/>
</dbReference>
<name>A0A183TC28_SCHSO</name>
<dbReference type="Gene3D" id="3.90.190.10">
    <property type="entry name" value="Protein tyrosine phosphatase superfamily"/>
    <property type="match status" value="1"/>
</dbReference>
<dbReference type="Proteomes" id="UP000275846">
    <property type="component" value="Unassembled WGS sequence"/>
</dbReference>
<reference evidence="4" key="1">
    <citation type="submission" date="2016-06" db="UniProtKB">
        <authorList>
            <consortium name="WormBaseParasite"/>
        </authorList>
    </citation>
    <scope>IDENTIFICATION</scope>
</reference>
<evidence type="ECO:0000259" key="1">
    <source>
        <dbReference type="PROSITE" id="PS50055"/>
    </source>
</evidence>
<accession>A0A183TC28</accession>
<dbReference type="PROSITE" id="PS50055">
    <property type="entry name" value="TYR_PHOSPHATASE_PTP"/>
    <property type="match status" value="1"/>
</dbReference>
<dbReference type="SUPFAM" id="SSF52799">
    <property type="entry name" value="(Phosphotyrosine protein) phosphatases II"/>
    <property type="match status" value="1"/>
</dbReference>
<feature type="domain" description="Tyrosine-protein phosphatase" evidence="1">
    <location>
        <begin position="1"/>
        <end position="103"/>
    </location>
</feature>
<dbReference type="SMART" id="SM00194">
    <property type="entry name" value="PTPc"/>
    <property type="match status" value="1"/>
</dbReference>
<evidence type="ECO:0000313" key="4">
    <source>
        <dbReference type="WBParaSite" id="SSLN_0001456401-mRNA-1"/>
    </source>
</evidence>
<organism evidence="4">
    <name type="scientific">Schistocephalus solidus</name>
    <name type="common">Tapeworm</name>
    <dbReference type="NCBI Taxonomy" id="70667"/>
    <lineage>
        <taxon>Eukaryota</taxon>
        <taxon>Metazoa</taxon>
        <taxon>Spiralia</taxon>
        <taxon>Lophotrochozoa</taxon>
        <taxon>Platyhelminthes</taxon>
        <taxon>Cestoda</taxon>
        <taxon>Eucestoda</taxon>
        <taxon>Diphyllobothriidea</taxon>
        <taxon>Diphyllobothriidae</taxon>
        <taxon>Schistocephalus</taxon>
    </lineage>
</organism>
<protein>
    <submittedName>
        <fullName evidence="4">Tyrosine-protein phosphatase domain-containing protein</fullName>
    </submittedName>
</protein>
<gene>
    <name evidence="2" type="ORF">SSLN_LOCUS14026</name>
</gene>
<sequence>MPHSVGLKTLNRYKNRSEQSLPYDHSRVKLKRSLNSPENDYINASFVDGYMRRKAYIAAQSPFNATTAADFWVMIFQCNVSQIVMLTNQIEGGAVCCTKYWPEVSCSCCIWSLWMQNLFRLDHIDRFEPTQSILPSSDNCLDCQNFVNSGDSRFLKINSTVRIRKGSLIHICLVFDSVICKTTCK</sequence>
<dbReference type="WBParaSite" id="SSLN_0001456401-mRNA-1">
    <property type="protein sequence ID" value="SSLN_0001456401-mRNA-1"/>
    <property type="gene ID" value="SSLN_0001456401"/>
</dbReference>
<dbReference type="PANTHER" id="PTHR19134">
    <property type="entry name" value="RECEPTOR-TYPE TYROSINE-PROTEIN PHOSPHATASE"/>
    <property type="match status" value="1"/>
</dbReference>
<reference evidence="2 3" key="2">
    <citation type="submission" date="2018-11" db="EMBL/GenBank/DDBJ databases">
        <authorList>
            <consortium name="Pathogen Informatics"/>
        </authorList>
    </citation>
    <scope>NUCLEOTIDE SEQUENCE [LARGE SCALE GENOMIC DNA]</scope>
    <source>
        <strain evidence="2 3">NST_G2</strain>
    </source>
</reference>
<evidence type="ECO:0000313" key="3">
    <source>
        <dbReference type="Proteomes" id="UP000275846"/>
    </source>
</evidence>
<keyword evidence="3" id="KW-1185">Reference proteome</keyword>
<proteinExistence type="predicted"/>
<dbReference type="OrthoDB" id="6274266at2759"/>
<dbReference type="PANTHER" id="PTHR19134:SF449">
    <property type="entry name" value="TYROSINE-PROTEIN PHOSPHATASE 1"/>
    <property type="match status" value="1"/>
</dbReference>
<dbReference type="Pfam" id="PF00102">
    <property type="entry name" value="Y_phosphatase"/>
    <property type="match status" value="1"/>
</dbReference>
<dbReference type="InterPro" id="IPR050348">
    <property type="entry name" value="Protein-Tyr_Phosphatase"/>
</dbReference>
<dbReference type="STRING" id="70667.A0A183TC28"/>
<dbReference type="InterPro" id="IPR000242">
    <property type="entry name" value="PTP_cat"/>
</dbReference>
<evidence type="ECO:0000313" key="2">
    <source>
        <dbReference type="EMBL" id="VDM00412.1"/>
    </source>
</evidence>
<dbReference type="AlphaFoldDB" id="A0A183TC28"/>
<dbReference type="InterPro" id="IPR029021">
    <property type="entry name" value="Prot-tyrosine_phosphatase-like"/>
</dbReference>